<evidence type="ECO:0000259" key="1">
    <source>
        <dbReference type="Pfam" id="PF01965"/>
    </source>
</evidence>
<dbReference type="Pfam" id="PF01965">
    <property type="entry name" value="DJ-1_PfpI"/>
    <property type="match status" value="1"/>
</dbReference>
<accession>A0A914PK37</accession>
<reference evidence="3" key="1">
    <citation type="submission" date="2022-11" db="UniProtKB">
        <authorList>
            <consortium name="WormBaseParasite"/>
        </authorList>
    </citation>
    <scope>IDENTIFICATION</scope>
</reference>
<dbReference type="InterPro" id="IPR002818">
    <property type="entry name" value="DJ-1/PfpI"/>
</dbReference>
<dbReference type="PANTHER" id="PTHR48094:SF12">
    <property type="entry name" value="PARKINSON DISEASE PROTEIN 7 HOMOLOG"/>
    <property type="match status" value="1"/>
</dbReference>
<dbReference type="GO" id="GO:0005737">
    <property type="term" value="C:cytoplasm"/>
    <property type="evidence" value="ECO:0007669"/>
    <property type="project" value="TreeGrafter"/>
</dbReference>
<dbReference type="InterPro" id="IPR050325">
    <property type="entry name" value="Prot/Nucl_acid_deglycase"/>
</dbReference>
<dbReference type="InterPro" id="IPR029062">
    <property type="entry name" value="Class_I_gatase-like"/>
</dbReference>
<dbReference type="AlphaFoldDB" id="A0A914PK37"/>
<dbReference type="Gene3D" id="3.40.50.880">
    <property type="match status" value="1"/>
</dbReference>
<proteinExistence type="predicted"/>
<feature type="domain" description="DJ-1/PfpI" evidence="1">
    <location>
        <begin position="3"/>
        <end position="88"/>
    </location>
</feature>
<protein>
    <submittedName>
        <fullName evidence="3">DJ-1/PfpI domain-containing protein</fullName>
    </submittedName>
</protein>
<evidence type="ECO:0000313" key="3">
    <source>
        <dbReference type="WBParaSite" id="PDA_v2.g18305.t1"/>
    </source>
</evidence>
<dbReference type="SUPFAM" id="SSF52317">
    <property type="entry name" value="Class I glutamine amidotransferase-like"/>
    <property type="match status" value="1"/>
</dbReference>
<sequence>MGRNPNFVAFLKRHHEAGKLIGCICGSPVVLSENKINEGGKMTSWPGDKEDIVKAGYVYEEMDVVVSNNIVTSRAPGTAFEFALKLVEILAGETKSMEIGKALLYIK</sequence>
<organism evidence="2 3">
    <name type="scientific">Panagrolaimus davidi</name>
    <dbReference type="NCBI Taxonomy" id="227884"/>
    <lineage>
        <taxon>Eukaryota</taxon>
        <taxon>Metazoa</taxon>
        <taxon>Ecdysozoa</taxon>
        <taxon>Nematoda</taxon>
        <taxon>Chromadorea</taxon>
        <taxon>Rhabditida</taxon>
        <taxon>Tylenchina</taxon>
        <taxon>Panagrolaimomorpha</taxon>
        <taxon>Panagrolaimoidea</taxon>
        <taxon>Panagrolaimidae</taxon>
        <taxon>Panagrolaimus</taxon>
    </lineage>
</organism>
<dbReference type="PANTHER" id="PTHR48094">
    <property type="entry name" value="PROTEIN/NUCLEIC ACID DEGLYCASE DJ-1-RELATED"/>
    <property type="match status" value="1"/>
</dbReference>
<dbReference type="Proteomes" id="UP000887578">
    <property type="component" value="Unplaced"/>
</dbReference>
<keyword evidence="2" id="KW-1185">Reference proteome</keyword>
<name>A0A914PK37_9BILA</name>
<dbReference type="WBParaSite" id="PDA_v2.g18305.t1">
    <property type="protein sequence ID" value="PDA_v2.g18305.t1"/>
    <property type="gene ID" value="PDA_v2.g18305"/>
</dbReference>
<evidence type="ECO:0000313" key="2">
    <source>
        <dbReference type="Proteomes" id="UP000887578"/>
    </source>
</evidence>